<dbReference type="NCBIfam" id="TIGR00277">
    <property type="entry name" value="HDIG"/>
    <property type="match status" value="1"/>
</dbReference>
<dbReference type="GO" id="GO:0004810">
    <property type="term" value="F:CCA tRNA nucleotidyltransferase activity"/>
    <property type="evidence" value="ECO:0007669"/>
    <property type="project" value="UniProtKB-EC"/>
</dbReference>
<dbReference type="GO" id="GO:0003723">
    <property type="term" value="F:RNA binding"/>
    <property type="evidence" value="ECO:0007669"/>
    <property type="project" value="UniProtKB-KW"/>
</dbReference>
<dbReference type="Pfam" id="PF01743">
    <property type="entry name" value="PolyA_pol"/>
    <property type="match status" value="1"/>
</dbReference>
<dbReference type="InterPro" id="IPR006674">
    <property type="entry name" value="HD_domain"/>
</dbReference>
<evidence type="ECO:0000256" key="3">
    <source>
        <dbReference type="ARBA" id="ARBA00022694"/>
    </source>
</evidence>
<evidence type="ECO:0000256" key="6">
    <source>
        <dbReference type="ARBA" id="ARBA00022741"/>
    </source>
</evidence>
<dbReference type="GO" id="GO:0046872">
    <property type="term" value="F:metal ion binding"/>
    <property type="evidence" value="ECO:0007669"/>
    <property type="project" value="UniProtKB-KW"/>
</dbReference>
<evidence type="ECO:0000313" key="12">
    <source>
        <dbReference type="EMBL" id="SUP58275.1"/>
    </source>
</evidence>
<dbReference type="Pfam" id="PF01966">
    <property type="entry name" value="HD"/>
    <property type="match status" value="1"/>
</dbReference>
<dbReference type="InterPro" id="IPR032828">
    <property type="entry name" value="PolyA_RNA-bd"/>
</dbReference>
<feature type="domain" description="HD" evidence="11">
    <location>
        <begin position="314"/>
        <end position="469"/>
    </location>
</feature>
<dbReference type="Gene3D" id="3.30.460.10">
    <property type="entry name" value="Beta Polymerase, domain 2"/>
    <property type="match status" value="1"/>
</dbReference>
<dbReference type="CDD" id="cd05398">
    <property type="entry name" value="NT_ClassII-CCAase"/>
    <property type="match status" value="1"/>
</dbReference>
<dbReference type="FunFam" id="1.10.3090.10:FF:000002">
    <property type="entry name" value="CCA tRNA nucleotidyltransferase"/>
    <property type="match status" value="1"/>
</dbReference>
<dbReference type="InterPro" id="IPR043519">
    <property type="entry name" value="NT_sf"/>
</dbReference>
<dbReference type="PROSITE" id="PS51831">
    <property type="entry name" value="HD"/>
    <property type="match status" value="1"/>
</dbReference>
<comment type="cofactor">
    <cofactor evidence="1">
        <name>Mg(2+)</name>
        <dbReference type="ChEBI" id="CHEBI:18420"/>
    </cofactor>
</comment>
<keyword evidence="6" id="KW-0547">Nucleotide-binding</keyword>
<dbReference type="AlphaFoldDB" id="A0A380P0K0"/>
<dbReference type="GO" id="GO:0042245">
    <property type="term" value="P:RNA repair"/>
    <property type="evidence" value="ECO:0007669"/>
    <property type="project" value="UniProtKB-KW"/>
</dbReference>
<protein>
    <submittedName>
        <fullName evidence="12">tRNA nucleotidyltransferase</fullName>
        <ecNumber evidence="12">2.7.7.72</ecNumber>
    </submittedName>
</protein>
<name>A0A380P0K0_STRGR</name>
<evidence type="ECO:0000256" key="9">
    <source>
        <dbReference type="ARBA" id="ARBA00022842"/>
    </source>
</evidence>
<dbReference type="PANTHER" id="PTHR47545">
    <property type="entry name" value="MULTIFUNCTIONAL CCA PROTEIN"/>
    <property type="match status" value="1"/>
</dbReference>
<evidence type="ECO:0000256" key="1">
    <source>
        <dbReference type="ARBA" id="ARBA00001946"/>
    </source>
</evidence>
<dbReference type="InterPro" id="IPR014065">
    <property type="entry name" value="tRNA_adenylyltransferase"/>
</dbReference>
<dbReference type="Pfam" id="PF12627">
    <property type="entry name" value="PolyA_pol_RNAbd"/>
    <property type="match status" value="1"/>
</dbReference>
<organism evidence="12 13">
    <name type="scientific">Streptomyces griseus</name>
    <dbReference type="NCBI Taxonomy" id="1911"/>
    <lineage>
        <taxon>Bacteria</taxon>
        <taxon>Bacillati</taxon>
        <taxon>Actinomycetota</taxon>
        <taxon>Actinomycetes</taxon>
        <taxon>Kitasatosporales</taxon>
        <taxon>Streptomycetaceae</taxon>
        <taxon>Streptomyces</taxon>
    </lineage>
</organism>
<dbReference type="InterPro" id="IPR050124">
    <property type="entry name" value="tRNA_CCA-adding_enzyme"/>
</dbReference>
<dbReference type="Gene3D" id="1.10.3090.10">
    <property type="entry name" value="cca-adding enzyme, domain 2"/>
    <property type="match status" value="1"/>
</dbReference>
<keyword evidence="8" id="KW-0067">ATP-binding</keyword>
<keyword evidence="3" id="KW-0819">tRNA processing</keyword>
<dbReference type="SUPFAM" id="SSF81301">
    <property type="entry name" value="Nucleotidyltransferase"/>
    <property type="match status" value="1"/>
</dbReference>
<dbReference type="InterPro" id="IPR006675">
    <property type="entry name" value="HDIG_dom"/>
</dbReference>
<evidence type="ECO:0000256" key="8">
    <source>
        <dbReference type="ARBA" id="ARBA00022840"/>
    </source>
</evidence>
<dbReference type="CDD" id="cd00077">
    <property type="entry name" value="HDc"/>
    <property type="match status" value="1"/>
</dbReference>
<evidence type="ECO:0000256" key="5">
    <source>
        <dbReference type="ARBA" id="ARBA00022723"/>
    </source>
</evidence>
<dbReference type="InterPro" id="IPR003607">
    <property type="entry name" value="HD/PDEase_dom"/>
</dbReference>
<evidence type="ECO:0000256" key="2">
    <source>
        <dbReference type="ARBA" id="ARBA00022679"/>
    </source>
</evidence>
<accession>A0A380P0K0</accession>
<evidence type="ECO:0000256" key="7">
    <source>
        <dbReference type="ARBA" id="ARBA00022800"/>
    </source>
</evidence>
<dbReference type="SUPFAM" id="SSF81891">
    <property type="entry name" value="Poly A polymerase C-terminal region-like"/>
    <property type="match status" value="1"/>
</dbReference>
<dbReference type="PANTHER" id="PTHR47545:SF1">
    <property type="entry name" value="MULTIFUNCTIONAL CCA PROTEIN"/>
    <property type="match status" value="1"/>
</dbReference>
<reference evidence="12 13" key="1">
    <citation type="submission" date="2018-06" db="EMBL/GenBank/DDBJ databases">
        <authorList>
            <consortium name="Pathogen Informatics"/>
            <person name="Doyle S."/>
        </authorList>
    </citation>
    <scope>NUCLEOTIDE SEQUENCE [LARGE SCALE GENOMIC DNA]</scope>
    <source>
        <strain evidence="12 13">NCTC7807</strain>
    </source>
</reference>
<dbReference type="Proteomes" id="UP000254150">
    <property type="component" value="Unassembled WGS sequence"/>
</dbReference>
<sequence length="524" mass="58483">MRTERKCRGVLQRIIARGARRNRVGPRRCGHVPFSVVPNANEDKPRELSQAQRRAVSELLRVSPAADDLARRFEEAGHSLALVGGSVRDALLGRLGNDLDFTTDARPEQVLRIVRPWADAVWEVGIAFGTVGCQKRAVVAGEELTFEIEITTYRSEAYDRTSRKPEVSYGDAIEDDLVRRDFTVNAMAVALPQKAFVDPYGGLEDLAALVLRTPGTPEASFSDDPLRMMRAARFAAQLDFDVAPEVVAAMTEMAERITIVSAERVRDELNKLLLAAHPRKGLTLLVDTGLAAHVLPELPALRLESDEHHRHKDVYEHSLTVLEQAIDLEEDGPDLTLRLAALLHDIGKPRTRRFEKDGRVSFHHHEVVGAKMVKKRMTALKYANELVKDVSRLVELHLRFHGYGTGEWTDSAVRRYVRDAGPQLSRLHKLTRSDCTTRNKRKASALSRAYDGLEERIAQLQEQEELDAIRPDLDGNQIMRILGVGPGPVIGKAYAFLLDQRLEHGPMGEEAAAAALKEWWAAQG</sequence>
<dbReference type="SMART" id="SM00471">
    <property type="entry name" value="HDc"/>
    <property type="match status" value="1"/>
</dbReference>
<dbReference type="NCBIfam" id="TIGR02692">
    <property type="entry name" value="tRNA_CCA_actino"/>
    <property type="match status" value="1"/>
</dbReference>
<dbReference type="EMBL" id="UHID01000006">
    <property type="protein sequence ID" value="SUP58275.1"/>
    <property type="molecule type" value="Genomic_DNA"/>
</dbReference>
<evidence type="ECO:0000259" key="11">
    <source>
        <dbReference type="PROSITE" id="PS51831"/>
    </source>
</evidence>
<evidence type="ECO:0000313" key="13">
    <source>
        <dbReference type="Proteomes" id="UP000254150"/>
    </source>
</evidence>
<dbReference type="GO" id="GO:0005524">
    <property type="term" value="F:ATP binding"/>
    <property type="evidence" value="ECO:0007669"/>
    <property type="project" value="UniProtKB-KW"/>
</dbReference>
<evidence type="ECO:0000256" key="4">
    <source>
        <dbReference type="ARBA" id="ARBA00022695"/>
    </source>
</evidence>
<gene>
    <name evidence="12" type="primary">cca</name>
    <name evidence="12" type="ORF">NCTC7807_03624</name>
</gene>
<evidence type="ECO:0000256" key="10">
    <source>
        <dbReference type="ARBA" id="ARBA00022884"/>
    </source>
</evidence>
<keyword evidence="5" id="KW-0479">Metal-binding</keyword>
<dbReference type="InterPro" id="IPR002646">
    <property type="entry name" value="PolA_pol_head_dom"/>
</dbReference>
<dbReference type="GO" id="GO:0008033">
    <property type="term" value="P:tRNA processing"/>
    <property type="evidence" value="ECO:0007669"/>
    <property type="project" value="UniProtKB-KW"/>
</dbReference>
<keyword evidence="10" id="KW-0694">RNA-binding</keyword>
<keyword evidence="9" id="KW-0460">Magnesium</keyword>
<keyword evidence="7" id="KW-0692">RNA repair</keyword>
<dbReference type="EC" id="2.7.7.72" evidence="12"/>
<keyword evidence="4 12" id="KW-0548">Nucleotidyltransferase</keyword>
<keyword evidence="2 12" id="KW-0808">Transferase</keyword>
<proteinExistence type="predicted"/>